<evidence type="ECO:0000259" key="5">
    <source>
        <dbReference type="Pfam" id="PF00135"/>
    </source>
</evidence>
<dbReference type="AlphaFoldDB" id="A0A914I0D1"/>
<dbReference type="EC" id="3.1.1.-" evidence="4"/>
<dbReference type="PANTHER" id="PTHR11559">
    <property type="entry name" value="CARBOXYLESTERASE"/>
    <property type="match status" value="1"/>
</dbReference>
<evidence type="ECO:0000313" key="7">
    <source>
        <dbReference type="WBParaSite" id="Gr19_v10_g6323.t1"/>
    </source>
</evidence>
<evidence type="ECO:0000313" key="6">
    <source>
        <dbReference type="Proteomes" id="UP000887572"/>
    </source>
</evidence>
<dbReference type="PROSITE" id="PS00122">
    <property type="entry name" value="CARBOXYLESTERASE_B_1"/>
    <property type="match status" value="1"/>
</dbReference>
<evidence type="ECO:0000256" key="3">
    <source>
        <dbReference type="ARBA" id="ARBA00022801"/>
    </source>
</evidence>
<sequence>MFTELIVLFAYLLSFASPINDNQFVVVETKFGLIKGFVSILSPPIKANRQFNSIDVFFGVPFSAPPLNELRFEKPLPPKPWHEVRPALKLKAACVPHARDECKECSEDCLYLNIFAPHQQQQQLHSHENGNSTLRRPLFPVLVLIASGGFETGSAAEFGNYTDLGLRYVSAGIVLVSIQYRLGALGFASTGDTQMPGNFGLWDQFAALRFISENIAQFGGNPQDITLFGESSGAVSASFLGLSPHSQGLFHKSIQSSGSSMTAWAYNRRVIGETAKLAKTLQCEGNGHEGLKQCMKKKTVDELFDGFEKMGTTRQDVDYTLWKPHMDGDFLPMDIPELIKRAPPKPTIMGIADLESLIFTIGGRNSSVTLYAIPLDEMDVYDSWRFELFVRNFVAKSELLGDKLATEIQQKIVQFYTKDKFVEDFGQPAYYFRRMTLILSDLQFIVPTIWEAAMKAQNGWPIYFYKNTYYNDAVFSEAVKVRQNFHYNDFIYFFEQKPHKFDFTEDDKLISNFLVDAVIDFVKTGNPNYSNSYCYWLPLSTKNSSKFGHLLIDVPMPQMNPVMEEESRRAQFWTEMRLKYPTVDLVRGEFKNYV</sequence>
<keyword evidence="2" id="KW-0719">Serine esterase</keyword>
<dbReference type="Proteomes" id="UP000887572">
    <property type="component" value="Unplaced"/>
</dbReference>
<proteinExistence type="inferred from homology"/>
<dbReference type="InterPro" id="IPR019819">
    <property type="entry name" value="Carboxylesterase_B_CS"/>
</dbReference>
<feature type="chain" id="PRO_5038161532" description="Carboxylic ester hydrolase" evidence="4">
    <location>
        <begin position="17"/>
        <end position="594"/>
    </location>
</feature>
<name>A0A914I0D1_GLORO</name>
<feature type="domain" description="Carboxylesterase type B" evidence="5">
    <location>
        <begin position="26"/>
        <end position="547"/>
    </location>
</feature>
<keyword evidence="3 4" id="KW-0378">Hydrolase</keyword>
<dbReference type="InterPro" id="IPR029058">
    <property type="entry name" value="AB_hydrolase_fold"/>
</dbReference>
<organism evidence="6 7">
    <name type="scientific">Globodera rostochiensis</name>
    <name type="common">Golden nematode worm</name>
    <name type="synonym">Heterodera rostochiensis</name>
    <dbReference type="NCBI Taxonomy" id="31243"/>
    <lineage>
        <taxon>Eukaryota</taxon>
        <taxon>Metazoa</taxon>
        <taxon>Ecdysozoa</taxon>
        <taxon>Nematoda</taxon>
        <taxon>Chromadorea</taxon>
        <taxon>Rhabditida</taxon>
        <taxon>Tylenchina</taxon>
        <taxon>Tylenchomorpha</taxon>
        <taxon>Tylenchoidea</taxon>
        <taxon>Heteroderidae</taxon>
        <taxon>Heteroderinae</taxon>
        <taxon>Globodera</taxon>
    </lineage>
</organism>
<dbReference type="GO" id="GO:0052689">
    <property type="term" value="F:carboxylic ester hydrolase activity"/>
    <property type="evidence" value="ECO:0007669"/>
    <property type="project" value="UniProtKB-KW"/>
</dbReference>
<dbReference type="InterPro" id="IPR019826">
    <property type="entry name" value="Carboxylesterase_B_AS"/>
</dbReference>
<evidence type="ECO:0000256" key="2">
    <source>
        <dbReference type="ARBA" id="ARBA00022487"/>
    </source>
</evidence>
<dbReference type="WBParaSite" id="Gr19_v10_g6323.t1">
    <property type="protein sequence ID" value="Gr19_v10_g6323.t1"/>
    <property type="gene ID" value="Gr19_v10_g6323"/>
</dbReference>
<comment type="similarity">
    <text evidence="1 4">Belongs to the type-B carboxylesterase/lipase family.</text>
</comment>
<evidence type="ECO:0000256" key="4">
    <source>
        <dbReference type="RuleBase" id="RU361235"/>
    </source>
</evidence>
<keyword evidence="6" id="KW-1185">Reference proteome</keyword>
<reference evidence="7" key="1">
    <citation type="submission" date="2022-11" db="UniProtKB">
        <authorList>
            <consortium name="WormBaseParasite"/>
        </authorList>
    </citation>
    <scope>IDENTIFICATION</scope>
</reference>
<accession>A0A914I0D1</accession>
<feature type="signal peptide" evidence="4">
    <location>
        <begin position="1"/>
        <end position="16"/>
    </location>
</feature>
<dbReference type="Gene3D" id="3.40.50.1820">
    <property type="entry name" value="alpha/beta hydrolase"/>
    <property type="match status" value="1"/>
</dbReference>
<dbReference type="SUPFAM" id="SSF53474">
    <property type="entry name" value="alpha/beta-Hydrolases"/>
    <property type="match status" value="1"/>
</dbReference>
<dbReference type="PROSITE" id="PS00941">
    <property type="entry name" value="CARBOXYLESTERASE_B_2"/>
    <property type="match status" value="1"/>
</dbReference>
<dbReference type="InterPro" id="IPR050309">
    <property type="entry name" value="Type-B_Carboxylest/Lipase"/>
</dbReference>
<dbReference type="InterPro" id="IPR002018">
    <property type="entry name" value="CarbesteraseB"/>
</dbReference>
<evidence type="ECO:0000256" key="1">
    <source>
        <dbReference type="ARBA" id="ARBA00005964"/>
    </source>
</evidence>
<protein>
    <recommendedName>
        <fullName evidence="4">Carboxylic ester hydrolase</fullName>
        <ecNumber evidence="4">3.1.1.-</ecNumber>
    </recommendedName>
</protein>
<dbReference type="Pfam" id="PF00135">
    <property type="entry name" value="COesterase"/>
    <property type="match status" value="1"/>
</dbReference>
<keyword evidence="4" id="KW-0732">Signal</keyword>